<dbReference type="AlphaFoldDB" id="A0AAV3QMQ0"/>
<gene>
    <name evidence="1" type="ORF">LIER_20380</name>
</gene>
<reference evidence="1 2" key="1">
    <citation type="submission" date="2024-01" db="EMBL/GenBank/DDBJ databases">
        <title>The complete chloroplast genome sequence of Lithospermum erythrorhizon: insights into the phylogenetic relationship among Boraginaceae species and the maternal lineages of purple gromwells.</title>
        <authorList>
            <person name="Okada T."/>
            <person name="Watanabe K."/>
        </authorList>
    </citation>
    <scope>NUCLEOTIDE SEQUENCE [LARGE SCALE GENOMIC DNA]</scope>
</reference>
<keyword evidence="2" id="KW-1185">Reference proteome</keyword>
<dbReference type="PANTHER" id="PTHR35506">
    <property type="entry name" value="OS02G0135600 PROTEIN"/>
    <property type="match status" value="1"/>
</dbReference>
<proteinExistence type="predicted"/>
<sequence length="307" mass="33515">MADKASRGVILYGDGLARRVEPSHTNLHSFASLASCGLASLPNSPSQEDEGARRVREFAELLDATHVSMGTAEANLQGNNAIPTLSERFMGMKAAIIANDSCLQSCGSKLGLNALEFNDLVDSRQASADTLVLASALLRLLGFEEGKISDVPQFDLVFIYIGAGSMINGVKDMDFINNLVGALTHTAQPGTEIGSRLHMSVIMSYGAVSSDDKDNFPISTSNHEYKPDLAQLVPRQSYTLKEGKERSNLRHYCPMLIAQWQNAVTRTDMVESYFFEDFKHAGNLVIPADRVVHEIAFKLWKAPKYGA</sequence>
<organism evidence="1 2">
    <name type="scientific">Lithospermum erythrorhizon</name>
    <name type="common">Purple gromwell</name>
    <name type="synonym">Lithospermum officinale var. erythrorhizon</name>
    <dbReference type="NCBI Taxonomy" id="34254"/>
    <lineage>
        <taxon>Eukaryota</taxon>
        <taxon>Viridiplantae</taxon>
        <taxon>Streptophyta</taxon>
        <taxon>Embryophyta</taxon>
        <taxon>Tracheophyta</taxon>
        <taxon>Spermatophyta</taxon>
        <taxon>Magnoliopsida</taxon>
        <taxon>eudicotyledons</taxon>
        <taxon>Gunneridae</taxon>
        <taxon>Pentapetalae</taxon>
        <taxon>asterids</taxon>
        <taxon>lamiids</taxon>
        <taxon>Boraginales</taxon>
        <taxon>Boraginaceae</taxon>
        <taxon>Boraginoideae</taxon>
        <taxon>Lithospermeae</taxon>
        <taxon>Lithospermum</taxon>
    </lineage>
</organism>
<accession>A0AAV3QMQ0</accession>
<comment type="caution">
    <text evidence="1">The sequence shown here is derived from an EMBL/GenBank/DDBJ whole genome shotgun (WGS) entry which is preliminary data.</text>
</comment>
<evidence type="ECO:0000313" key="2">
    <source>
        <dbReference type="Proteomes" id="UP001454036"/>
    </source>
</evidence>
<dbReference type="Proteomes" id="UP001454036">
    <property type="component" value="Unassembled WGS sequence"/>
</dbReference>
<name>A0AAV3QMQ0_LITER</name>
<dbReference type="EMBL" id="BAABME010005169">
    <property type="protein sequence ID" value="GAA0164835.1"/>
    <property type="molecule type" value="Genomic_DNA"/>
</dbReference>
<evidence type="ECO:0000313" key="1">
    <source>
        <dbReference type="EMBL" id="GAA0164835.1"/>
    </source>
</evidence>
<protein>
    <submittedName>
        <fullName evidence="1">Uncharacterized protein</fullName>
    </submittedName>
</protein>
<dbReference type="PANTHER" id="PTHR35506:SF1">
    <property type="entry name" value="OS02G0135600 PROTEIN"/>
    <property type="match status" value="1"/>
</dbReference>